<evidence type="ECO:0000256" key="9">
    <source>
        <dbReference type="PROSITE-ProRule" id="PRU00076"/>
    </source>
</evidence>
<dbReference type="SMART" id="SM00112">
    <property type="entry name" value="CA"/>
    <property type="match status" value="2"/>
</dbReference>
<feature type="domain" description="SRCR" evidence="17">
    <location>
        <begin position="1966"/>
        <end position="2068"/>
    </location>
</feature>
<dbReference type="SMART" id="SM00137">
    <property type="entry name" value="MAM"/>
    <property type="match status" value="1"/>
</dbReference>
<evidence type="ECO:0000313" key="19">
    <source>
        <dbReference type="EMBL" id="CAH3046881.1"/>
    </source>
</evidence>
<dbReference type="SMART" id="SM00216">
    <property type="entry name" value="VWD"/>
    <property type="match status" value="1"/>
</dbReference>
<dbReference type="PROSITE" id="PS51233">
    <property type="entry name" value="VWFD"/>
    <property type="match status" value="1"/>
</dbReference>
<dbReference type="Proteomes" id="UP001159405">
    <property type="component" value="Unassembled WGS sequence"/>
</dbReference>
<dbReference type="SMART" id="SM00710">
    <property type="entry name" value="PbH1"/>
    <property type="match status" value="28"/>
</dbReference>
<dbReference type="SUPFAM" id="SSF51126">
    <property type="entry name" value="Pectin lyase-like"/>
    <property type="match status" value="4"/>
</dbReference>
<evidence type="ECO:0000256" key="4">
    <source>
        <dbReference type="ARBA" id="ARBA00022837"/>
    </source>
</evidence>
<dbReference type="InterPro" id="IPR015919">
    <property type="entry name" value="Cadherin-like_sf"/>
</dbReference>
<evidence type="ECO:0000259" key="16">
    <source>
        <dbReference type="PROSITE" id="PS50268"/>
    </source>
</evidence>
<dbReference type="CDD" id="cd11304">
    <property type="entry name" value="Cadherin_repeat"/>
    <property type="match status" value="2"/>
</dbReference>
<dbReference type="Pfam" id="PF23106">
    <property type="entry name" value="EGF_Teneurin"/>
    <property type="match status" value="1"/>
</dbReference>
<feature type="domain" description="EGF-like" evidence="14">
    <location>
        <begin position="4316"/>
        <end position="4349"/>
    </location>
</feature>
<dbReference type="InterPro" id="IPR012334">
    <property type="entry name" value="Pectin_lyas_fold"/>
</dbReference>
<dbReference type="PROSITE" id="PS50287">
    <property type="entry name" value="SRCR_2"/>
    <property type="match status" value="3"/>
</dbReference>
<evidence type="ECO:0000256" key="12">
    <source>
        <dbReference type="SAM" id="Phobius"/>
    </source>
</evidence>
<dbReference type="InterPro" id="IPR036772">
    <property type="entry name" value="SRCR-like_dom_sf"/>
</dbReference>
<feature type="disulfide bond" evidence="10">
    <location>
        <begin position="194"/>
        <end position="204"/>
    </location>
</feature>
<keyword evidence="12" id="KW-1133">Transmembrane helix</keyword>
<dbReference type="PROSITE" id="PS50060">
    <property type="entry name" value="MAM_2"/>
    <property type="match status" value="1"/>
</dbReference>
<dbReference type="PANTHER" id="PTHR47653">
    <property type="entry name" value="PROTEIN BARK BEETLE"/>
    <property type="match status" value="1"/>
</dbReference>
<dbReference type="PROSITE" id="PS50026">
    <property type="entry name" value="EGF_3"/>
    <property type="match status" value="6"/>
</dbReference>
<dbReference type="SUPFAM" id="SSF56436">
    <property type="entry name" value="C-type lectin-like"/>
    <property type="match status" value="1"/>
</dbReference>
<dbReference type="Pfam" id="PF00028">
    <property type="entry name" value="Cadherin"/>
    <property type="match status" value="2"/>
</dbReference>
<dbReference type="SMART" id="SM00202">
    <property type="entry name" value="SR"/>
    <property type="match status" value="3"/>
</dbReference>
<feature type="domain" description="EGF-like" evidence="14">
    <location>
        <begin position="4174"/>
        <end position="4208"/>
    </location>
</feature>
<dbReference type="PROSITE" id="PS50268">
    <property type="entry name" value="CADHERIN_2"/>
    <property type="match status" value="2"/>
</dbReference>
<feature type="transmembrane region" description="Helical" evidence="12">
    <location>
        <begin position="4706"/>
        <end position="4728"/>
    </location>
</feature>
<feature type="compositionally biased region" description="Basic and acidic residues" evidence="11">
    <location>
        <begin position="3689"/>
        <end position="3709"/>
    </location>
</feature>
<feature type="disulfide bond" evidence="9">
    <location>
        <begin position="4266"/>
        <end position="4275"/>
    </location>
</feature>
<dbReference type="Gene3D" id="3.10.250.10">
    <property type="entry name" value="SRCR-like domain"/>
    <property type="match status" value="3"/>
</dbReference>
<feature type="domain" description="Cadherin" evidence="16">
    <location>
        <begin position="4554"/>
        <end position="4638"/>
    </location>
</feature>
<keyword evidence="3" id="KW-0677">Repeat</keyword>
<dbReference type="EMBL" id="CALNXK010000015">
    <property type="protein sequence ID" value="CAH3046881.1"/>
    <property type="molecule type" value="Genomic_DNA"/>
</dbReference>
<dbReference type="PANTHER" id="PTHR47653:SF1">
    <property type="entry name" value="DELETED IN MALIGNANT BRAIN TUMORS 1 PROTEIN"/>
    <property type="match status" value="1"/>
</dbReference>
<evidence type="ECO:0000313" key="20">
    <source>
        <dbReference type="Proteomes" id="UP001159405"/>
    </source>
</evidence>
<keyword evidence="20" id="KW-1185">Reference proteome</keyword>
<dbReference type="InterPro" id="IPR053243">
    <property type="entry name" value="SJ_maturation_regulator"/>
</dbReference>
<feature type="compositionally biased region" description="Polar residues" evidence="11">
    <location>
        <begin position="4663"/>
        <end position="4688"/>
    </location>
</feature>
<feature type="domain" description="EGF-like" evidence="14">
    <location>
        <begin position="2907"/>
        <end position="2941"/>
    </location>
</feature>
<comment type="caution">
    <text evidence="19">The sequence shown here is derived from an EMBL/GenBank/DDBJ whole genome shotgun (WGS) entry which is preliminary data.</text>
</comment>
<evidence type="ECO:0000256" key="6">
    <source>
        <dbReference type="ARBA" id="ARBA00023157"/>
    </source>
</evidence>
<keyword evidence="2 13" id="KW-0732">Signal</keyword>
<dbReference type="Gene3D" id="2.60.120.200">
    <property type="match status" value="1"/>
</dbReference>
<dbReference type="InterPro" id="IPR001846">
    <property type="entry name" value="VWF_type-D"/>
</dbReference>
<dbReference type="SMART" id="SM00181">
    <property type="entry name" value="EGF"/>
    <property type="match status" value="13"/>
</dbReference>
<comment type="caution">
    <text evidence="10">Lacks conserved residue(s) required for the propagation of feature annotation.</text>
</comment>
<dbReference type="InterPro" id="IPR000998">
    <property type="entry name" value="MAM_dom"/>
</dbReference>
<feature type="disulfide bond" evidence="10">
    <location>
        <begin position="1993"/>
        <end position="2057"/>
    </location>
</feature>
<feature type="disulfide bond" evidence="9">
    <location>
        <begin position="4407"/>
        <end position="4416"/>
    </location>
</feature>
<feature type="signal peptide" evidence="13">
    <location>
        <begin position="1"/>
        <end position="19"/>
    </location>
</feature>
<dbReference type="CDD" id="cd00037">
    <property type="entry name" value="CLECT"/>
    <property type="match status" value="1"/>
</dbReference>
<keyword evidence="5 12" id="KW-0472">Membrane</keyword>
<feature type="domain" description="EGF-like" evidence="14">
    <location>
        <begin position="4242"/>
        <end position="4276"/>
    </location>
</feature>
<feature type="domain" description="EGF-like" evidence="14">
    <location>
        <begin position="4383"/>
        <end position="4417"/>
    </location>
</feature>
<evidence type="ECO:0000256" key="11">
    <source>
        <dbReference type="SAM" id="MobiDB-lite"/>
    </source>
</evidence>
<feature type="compositionally biased region" description="Polar residues" evidence="11">
    <location>
        <begin position="4626"/>
        <end position="4656"/>
    </location>
</feature>
<evidence type="ECO:0000259" key="15">
    <source>
        <dbReference type="PROSITE" id="PS50060"/>
    </source>
</evidence>
<feature type="region of interest" description="Disordered" evidence="11">
    <location>
        <begin position="3685"/>
        <end position="3727"/>
    </location>
</feature>
<dbReference type="PROSITE" id="PS00232">
    <property type="entry name" value="CADHERIN_1"/>
    <property type="match status" value="1"/>
</dbReference>
<organism evidence="19 20">
    <name type="scientific">Porites lobata</name>
    <dbReference type="NCBI Taxonomy" id="104759"/>
    <lineage>
        <taxon>Eukaryota</taxon>
        <taxon>Metazoa</taxon>
        <taxon>Cnidaria</taxon>
        <taxon>Anthozoa</taxon>
        <taxon>Hexacorallia</taxon>
        <taxon>Scleractinia</taxon>
        <taxon>Fungiina</taxon>
        <taxon>Poritidae</taxon>
        <taxon>Porites</taxon>
    </lineage>
</organism>
<feature type="domain" description="EGF-like" evidence="14">
    <location>
        <begin position="4277"/>
        <end position="4315"/>
    </location>
</feature>
<accession>A0ABN8NAX9</accession>
<dbReference type="Gene3D" id="2.60.40.60">
    <property type="entry name" value="Cadherins"/>
    <property type="match status" value="2"/>
</dbReference>
<evidence type="ECO:0000256" key="5">
    <source>
        <dbReference type="ARBA" id="ARBA00023136"/>
    </source>
</evidence>
<reference evidence="19 20" key="1">
    <citation type="submission" date="2022-05" db="EMBL/GenBank/DDBJ databases">
        <authorList>
            <consortium name="Genoscope - CEA"/>
            <person name="William W."/>
        </authorList>
    </citation>
    <scope>NUCLEOTIDE SEQUENCE [LARGE SCALE GENOMIC DNA]</scope>
</reference>
<keyword evidence="7" id="KW-0325">Glycoprotein</keyword>
<evidence type="ECO:0000256" key="13">
    <source>
        <dbReference type="SAM" id="SignalP"/>
    </source>
</evidence>
<proteinExistence type="predicted"/>
<keyword evidence="9" id="KW-0245">EGF-like domain</keyword>
<dbReference type="InterPro" id="IPR000742">
    <property type="entry name" value="EGF"/>
</dbReference>
<feature type="disulfide bond" evidence="9">
    <location>
        <begin position="4198"/>
        <end position="4207"/>
    </location>
</feature>
<dbReference type="InterPro" id="IPR013320">
    <property type="entry name" value="ConA-like_dom_sf"/>
</dbReference>
<keyword evidence="6 10" id="KW-1015">Disulfide bond</keyword>
<dbReference type="SUPFAM" id="SSF56487">
    <property type="entry name" value="SRCR-like"/>
    <property type="match status" value="3"/>
</dbReference>
<keyword evidence="4 8" id="KW-0106">Calcium</keyword>
<feature type="chain" id="PRO_5045195839" evidence="13">
    <location>
        <begin position="20"/>
        <end position="4762"/>
    </location>
</feature>
<keyword evidence="12" id="KW-0812">Transmembrane</keyword>
<evidence type="ECO:0000256" key="7">
    <source>
        <dbReference type="ARBA" id="ARBA00023180"/>
    </source>
</evidence>
<evidence type="ECO:0000259" key="17">
    <source>
        <dbReference type="PROSITE" id="PS50287"/>
    </source>
</evidence>
<feature type="domain" description="SRCR" evidence="17">
    <location>
        <begin position="129"/>
        <end position="226"/>
    </location>
</feature>
<feature type="disulfide bond" evidence="9">
    <location>
        <begin position="4305"/>
        <end position="4314"/>
    </location>
</feature>
<evidence type="ECO:0000259" key="18">
    <source>
        <dbReference type="PROSITE" id="PS51233"/>
    </source>
</evidence>
<dbReference type="Pfam" id="PF13229">
    <property type="entry name" value="Beta_helix"/>
    <property type="match status" value="3"/>
</dbReference>
<dbReference type="InterPro" id="IPR006626">
    <property type="entry name" value="PbH1"/>
</dbReference>
<dbReference type="InterPro" id="IPR011050">
    <property type="entry name" value="Pectin_lyase_fold/virulence"/>
</dbReference>
<evidence type="ECO:0000256" key="3">
    <source>
        <dbReference type="ARBA" id="ARBA00022737"/>
    </source>
</evidence>
<dbReference type="Pfam" id="PF25024">
    <property type="entry name" value="EGF_TEN"/>
    <property type="match status" value="1"/>
</dbReference>
<dbReference type="PRINTS" id="PR00258">
    <property type="entry name" value="SPERACTRCPTR"/>
</dbReference>
<dbReference type="InterPro" id="IPR002126">
    <property type="entry name" value="Cadherin-like_dom"/>
</dbReference>
<feature type="disulfide bond" evidence="10">
    <location>
        <begin position="2038"/>
        <end position="2048"/>
    </location>
</feature>
<dbReference type="PROSITE" id="PS00022">
    <property type="entry name" value="EGF_1"/>
    <property type="match status" value="7"/>
</dbReference>
<sequence>MMLASLWFLCIFNFCLVSCENHNNTFTEVKGNKTFHNINGTVNTNKTLTVADSPYLVTSDLVVPESVSLTVEAGVDVLFLPKVGVHVYGTLYAKGTHSQAIRFRAIQCNETKFCNNTNSTASQYINPGIRLVGGTSYNNGRLELKWNGQWGTVCDRSWGDEDTEVACRQLGFLGAKRHYRHPGSGTIWLKNVGCKGNENSLLSCRSSGMGNVWGCGHYQDVGIECDTLLPFLENAVYWKGITFTPNNLSDEESRLYLENVHIAHAVQGITALKKAPELAKVTITDCVTGVLMENLENPLVMADANILRCKTSGVNVTSSVGSVTIENVTVQNTSHGDGLVFRQNIDIMDFCSHIPQLPSFPLVFNASGATFCSKIFRAKPQNTLSVHFRWITGRDFQLNVTDGSTSNKTLITNITADYIGKTIRSASSSVLEISFSSKSNAREATYLVFIIMENEDVHPRLTISSSRFLNNSNSGVAVNNLIGQTNIFNTVFMGNGFGVHINKTNGGLSLLSTTFLYNRKNGIYIGKVTGSITFRSVNSSRNHGSGIAIEKGSVSFLISLCEASKNQVHGLEIYNQINSDINISSFEVYESGRKGLYFRDFSEDSCILISNLISVRNRDGAFFENLSIKQFSVSTSSFNENYDHGLLAEKVVSANVTFWRTSTSKNYNNGLFFQNGKGNISLQSWSSVGNNNNGLYLYVQEGKLQLNNCFIDGNKQNGLNLVDGSNAKLQSFDFYNSVVSENENYAILIYVSMYNYYQTKNYSLIFMNSTIANNSNGGVLVFPYCSYTYNRFIRHVQLSFIENKVNGNQNDGLSVRSPEVYGLEALLRGNIFENNTGSSLKVTHNCPDGNMPVHVHVLSNTFRKNKGDHVLFVDYGRLPDRRFSIVRNNTFNDNEALEPFSTTYIRLKTQAVVTLKEGNFTVERNFFDNPSYPHDIATYLQERNRIISAKQNWWGTQDECKIKKRIFDLEDRLDLARIEYYPFLASSDFTNLSFHIGVRPFCFLIGNQLGGILDQPLTLSKRNTSFEVISDVTVLSNGSLTIEGNVTLEFPLQAVFFVQGQVVIKGTDHERVKFIPKRPTQKEIRLVDGVGPWDGRLEILLNATWMSVCGYYFGNYLPAVACKQLGYDSGSFSYRYKNGREETFLRNVICDTYKISNITSCRRERWASHATCSSYVLYVHCNTPYWAGVHLGFAAKKSVVKNLDIAYAGFSYRNDRSVPGIAFRVDHSHHDIIGVILNNSANVGLQVVYSQAFKVDDFDIERLTIMNSFSDGIRVQSPFLKLAKTDVVKARNYGFQFQRPSWRVINKQVLELADPEVTKYINLCTENVTILNKSNLHYYLVVLADVTRNCQGVIQVPQDLRIELQLIYKRTYTNFNVYSGTNISSNTPWEITRSPICHSWVSNASSIFLRSSSYYRSYITEVHFILYIVKEREDTRLHPPGLVMHNLKILGSGYTGIYVGGGHNLENVVIESSSICHSAEFGIRVASSRIALLNVSNCSILENRYGIFFDSLSGSISIEDTKISNSTSHALRINAPRSGSSTYYLTNSSLTHCKGLGIVINSYYGNLRLVVTGTLFGWNNQQTVYSVSNAYSLIATFRNNTFLENTGPVVYFGRGSGWLSVLRLENNIFDNNTEPSVVTISSSYLDKVTIRKNEFYNNECHGKGIIYLSIPSTRTDLIIEDNVFERNTGRTICADGSNVSPLQVVANVFRDNNCSNKGILEIRRMERDITITHNVFNNNEGHYMVHLQSVHYIQYGMIMRNLTFDNNSFIQNREVPSRVLHCEVNISGLLEYKAITINQNKFSSNEFSKELCVNVLASSQARVLDASLNYWGYENVSEIRGRIDDGSTNYEMISVHFSSFINSKGIMVDCNNQTGENSPERPWRKDLGGYISTHERLESNSTLYLASSNIIILSKASLTIAPGVEIQFRPGVSIVVFGSLFALGTAEHRVKFTVLKTARKQFPIPVRLIGGKYPWVGRLEVAHSGTWAPAAVCVNHTRSRRQNDAAVVCRQLGYESPWLHTWVEDSSNNSVWHFNFSCFGRETDISKCAITFEKIKCNPSYHVMIGCRGGLPWGNVRFMRDSTNLTTSGISILEHLDIEHCGYRSGQHAPAVQALHYVPKINHVRVVNCSSGGLKVLYPEKEFKVSKSSFVNTGGNGTEIVAAKRAVTFENIISINNENGVIFTDTDAKNLEGFYDGQISLCAKETAVNLIRDEMFLYFKVPYIDGANPSINCKKVIQTDNHYVLSFKLLVQQRNQYLTFYDPVGRAVIHTYYGDQRRRVEDKLILPWTRVSVILSGSFDGEVLLHVRRVRAEDIPCTFEQYACSWQNYPTSTFQGNTLSTNWRLVYYSYNYYAGADHTFSSSSGRYMYHGGRYNRNGYAAFMSPPIMRENNTCFLVFYYKIGRSGLAALSVLLEEIHKNTTTNGTYSTLLWTTNRTVTNWKKQTISLSQISQNYSVIFLGYYKSISYWQYSYVALDDVQLISCDSPRRFVRYRISDSTVSGNLGQGISFKSTETKNHVFEIERSKITKNGLRATAGKTSLEGIHLNATNQVITITNSYIAENKNGGIYAELQKQDIPIALSHTNHIHGNTIEHNRGKALFLKGTTGQPSDVKLTNNYFSFNLGFQAKASAQSVCKLSNLSVLLQANFLYNNSGQYIVEFDGTQSSLSLVNNTLLRNRGLGDNHGVTFLCNGAAEMHGNVLQNPNNRYQISTTLQGIPLTVNATLNWWGESTLNLVSSLIMDKTTDYRLSLTVVFSPFLHLPPRKSLSVSCPPEWMIEGELCYLYKGAAFTYKEADEYCETYGGFVINMASVENRRLVQRLREEESSLTWEKRMPALWTTKAYSVKSDRCFMVNNTGGIEESDCDRRHPFVCTRRSVINCPNGCFHNGDCVGSVCFCYRGWTGEDCSKFHCEDLHGCSGSGECVGPNVCLCYAGFMGRGCTYSYCGKYESCADCVQDPFCGWCDSSRSCLGGFPKGPPKRTCPDWFFYHCYTVGDNRHCSNNIQLMDCKGKYCNYDDDGGNTESCQKCTDVEKCYKIPIQGNCRAWNETRCPDGKVLVDYNDPQRIKNVQLAKNVKIVEPNETIIYACPMTWDVEEDPSLIFVAPKALDVKAGDILSSPQAGGIMHKIVNAVNDGPFKVLLSSPAGLEEVIDYADFKEELSLLSLDDELTLEDEPDEQDLHELVSGNLTFNGSRLIILPSGSTAYKCLGHTYNVDNLTVHSYYLVLDKLPASPNIGDIIVANESSGFIETVMGTFKTDEAQYLETRLLRCTDNFPLNKTSLEQSQQHFEKVSSCSGGDNNPGLLVLPIEQEEHQFTVNDPIIGRPSQGLIAKVVKVNSYKDSLLIEVIPAKMDVNQTVSTAVSVSKLKHQHRRSRRSVEKESNPGFDFDVVHISEDTGRFKMISKAGSTVKGRISASLKVKVSIGIEKTFLSLKVKDAYVGLDVTGTINAEVEIRVVAGLSYQGEVIPLKRKQLGRTLYIRMGYIPLPIGIFAELKGTADIDVGGRLRHTIQSVARVPFGGECRLSSGCKSTEKSVSFSSDWTELETEISAQAKIEFTLTPKLSIKLPTAPRWIGRLMKTSLFSPLKKFFSKVGKNGKYVDFSVSIYVSATLQASASLSYPSNSCPGSNPAELGGSYGLADVNVGTTIVLVGKDFDLPFSLGYSKMLPLSLCICPVPRNKFCTGTTVRPTEKPSEKPVIDDSKNPERPTHGNQGTGDEGSHGGMNSVKIPAPPCGKEPCCAGNRKGPGCSQPDLWPFRGDTCSGNGIAQSTSGCGAACRCLGGWRGPLCDRTTAGGSGDPHLETLDGVEYDFFGIGEFWGCKSRKNDFGLQFRFFYYERASLIGGLAMKTGQSIVTVMTIKTQYPEDSPNVRIDGFLLNVTANASSIEINNGTVLLDIQVRFSSQVEESSVLLMSLQYKSGVTVTVDVKHSRVMRRQYLNVLYSPTAAYKGQTEGLCGFMDNNETNDFAGPDGTVYKDAVQFAESWRIKDCNKGSGTQGSWSWNSSNFFHEDVLDSTYTDPLFKPIYSLQGISASVMEIATNTCKALGIPDKDLKSCIFDVAVTNDTSFTDQERFKKSCPNQCSGKGRCINGTCHCLKGWGGESCDKGSCSNCSIHGKCLKGFCECDIGWQGQNCDSRATCYNVRNCTSPTNGVCKATDICQCNPGYIGSDCSIIPTCHNVSECSSNGLCVDYDVCKCDKGWTGDNCTQFSCEHLDYCSGRGRCIDFYQCACDNGWTGGSCTVPDCLDLNQCSGKGECVSPNLCRCYLGYSGANCSQEPDCARFDNCSGHGVCVMSESPRTSCRCFTGFSGANCSQPICTELNNCSGHGVCIEAEFCKCYLGYNGTDCSNYSCEAVNHCSGHGTCIGYDVCQCNVSWSGAACNIPDCSAVNNCSGQGNCIGVNTCSCYPLFDGQDCSQKAAKNLHAPVFERSLYSVNISENAPLGTSILKTRANDSDSGRNGHIFYSMTGENNEENVFTVDGRSGIIYNLVKLDFETLSAVSFNVTIIATDDGVPQKWTSTVVQISVTDENDNCPAFVESKPGNLNFTSLSLSPGDALIKISAIDQDSGMNSDITYNISNNDAFTIDPTTGIISVKSFLTKSEYRFTVTAEDSGAPPCVTEKNITVTVGKTSSSRPQTDASSTPFTSTRPKTSTQNEKPEKPSYTSEITNPATDPATSTRFRSPTRLVSSPFAEEATKSSQRSKKFMVIGLSAFGGVLLLVIIALIVVKVVCRRKVLCGQTEVKDEIHVNQAFEMSDMSAKT</sequence>
<evidence type="ECO:0000256" key="1">
    <source>
        <dbReference type="ARBA" id="ARBA00004370"/>
    </source>
</evidence>
<evidence type="ECO:0000256" key="2">
    <source>
        <dbReference type="ARBA" id="ARBA00022729"/>
    </source>
</evidence>
<dbReference type="Pfam" id="PF00530">
    <property type="entry name" value="SRCR"/>
    <property type="match status" value="3"/>
</dbReference>
<dbReference type="PROSITE" id="PS01186">
    <property type="entry name" value="EGF_2"/>
    <property type="match status" value="7"/>
</dbReference>
<comment type="subcellular location">
    <subcellularLocation>
        <location evidence="1">Membrane</location>
    </subcellularLocation>
</comment>
<feature type="domain" description="SRCR" evidence="17">
    <location>
        <begin position="1084"/>
        <end position="1182"/>
    </location>
</feature>
<dbReference type="Pfam" id="PF00094">
    <property type="entry name" value="VWD"/>
    <property type="match status" value="1"/>
</dbReference>
<feature type="domain" description="MAM" evidence="15">
    <location>
        <begin position="2315"/>
        <end position="2486"/>
    </location>
</feature>
<evidence type="ECO:0000256" key="8">
    <source>
        <dbReference type="PROSITE-ProRule" id="PRU00043"/>
    </source>
</evidence>
<evidence type="ECO:0000259" key="14">
    <source>
        <dbReference type="PROSITE" id="PS50026"/>
    </source>
</evidence>
<dbReference type="SUPFAM" id="SSF49313">
    <property type="entry name" value="Cadherin-like"/>
    <property type="match status" value="2"/>
</dbReference>
<dbReference type="SUPFAM" id="SSF49899">
    <property type="entry name" value="Concanavalin A-like lectins/glucanases"/>
    <property type="match status" value="1"/>
</dbReference>
<dbReference type="PROSITE" id="PS00420">
    <property type="entry name" value="SRCR_1"/>
    <property type="match status" value="1"/>
</dbReference>
<evidence type="ECO:0000256" key="10">
    <source>
        <dbReference type="PROSITE-ProRule" id="PRU00196"/>
    </source>
</evidence>
<feature type="region of interest" description="Disordered" evidence="11">
    <location>
        <begin position="4626"/>
        <end position="4696"/>
    </location>
</feature>
<protein>
    <submittedName>
        <fullName evidence="19">Uncharacterized protein</fullName>
    </submittedName>
</protein>
<feature type="disulfide bond" evidence="9">
    <location>
        <begin position="4339"/>
        <end position="4348"/>
    </location>
</feature>
<feature type="disulfide bond" evidence="9">
    <location>
        <begin position="2931"/>
        <end position="2940"/>
    </location>
</feature>
<dbReference type="Gene3D" id="2.10.25.10">
    <property type="entry name" value="Laminin"/>
    <property type="match status" value="6"/>
</dbReference>
<name>A0ABN8NAX9_9CNID</name>
<dbReference type="InterPro" id="IPR020894">
    <property type="entry name" value="Cadherin_CS"/>
</dbReference>
<dbReference type="InterPro" id="IPR001190">
    <property type="entry name" value="SRCR"/>
</dbReference>
<dbReference type="PRINTS" id="PR00205">
    <property type="entry name" value="CADHERIN"/>
</dbReference>
<dbReference type="InterPro" id="IPR039448">
    <property type="entry name" value="Beta_helix"/>
</dbReference>
<dbReference type="InterPro" id="IPR016187">
    <property type="entry name" value="CTDL_fold"/>
</dbReference>
<gene>
    <name evidence="19" type="ORF">PLOB_00009844</name>
</gene>
<dbReference type="Gene3D" id="2.160.20.10">
    <property type="entry name" value="Single-stranded right-handed beta-helix, Pectin lyase-like"/>
    <property type="match status" value="4"/>
</dbReference>
<feature type="domain" description="VWFD" evidence="18">
    <location>
        <begin position="3792"/>
        <end position="3996"/>
    </location>
</feature>
<feature type="domain" description="Cadherin" evidence="16">
    <location>
        <begin position="4430"/>
        <end position="4537"/>
    </location>
</feature>